<dbReference type="Proteomes" id="UP001523216">
    <property type="component" value="Unassembled WGS sequence"/>
</dbReference>
<dbReference type="GO" id="GO:0016874">
    <property type="term" value="F:ligase activity"/>
    <property type="evidence" value="ECO:0007669"/>
    <property type="project" value="UniProtKB-KW"/>
</dbReference>
<dbReference type="Gene3D" id="1.10.10.350">
    <property type="match status" value="1"/>
</dbReference>
<gene>
    <name evidence="10" type="ORF">LXN57_38985</name>
</gene>
<keyword evidence="11" id="KW-1185">Reference proteome</keyword>
<dbReference type="PRINTS" id="PR00987">
    <property type="entry name" value="TRNASYNTHGLU"/>
</dbReference>
<accession>A0ABT0YCM6</accession>
<keyword evidence="4 7" id="KW-0067">ATP-binding</keyword>
<reference evidence="10 11" key="1">
    <citation type="submission" date="2022-06" db="EMBL/GenBank/DDBJ databases">
        <title>Actinoplanes abujensis sp. nov., isolated from Nigerian arid soil.</title>
        <authorList>
            <person name="Ding P."/>
        </authorList>
    </citation>
    <scope>NUCLEOTIDE SEQUENCE [LARGE SCALE GENOMIC DNA]</scope>
    <source>
        <strain evidence="11">TRM88002</strain>
    </source>
</reference>
<dbReference type="InterPro" id="IPR020751">
    <property type="entry name" value="aa-tRNA-synth_I_codon-bd_sub2"/>
</dbReference>
<dbReference type="Gene3D" id="3.40.50.620">
    <property type="entry name" value="HUPs"/>
    <property type="match status" value="1"/>
</dbReference>
<dbReference type="PROSITE" id="PS00178">
    <property type="entry name" value="AA_TRNA_LIGASE_I"/>
    <property type="match status" value="1"/>
</dbReference>
<dbReference type="InterPro" id="IPR045462">
    <property type="entry name" value="aa-tRNA-synth_I_cd-bd"/>
</dbReference>
<feature type="domain" description="Aminoacyl-tRNA synthetase class I anticodon-binding" evidence="9">
    <location>
        <begin position="511"/>
        <end position="545"/>
    </location>
</feature>
<dbReference type="Pfam" id="PF19269">
    <property type="entry name" value="Anticodon_2"/>
    <property type="match status" value="1"/>
</dbReference>
<dbReference type="InterPro" id="IPR020058">
    <property type="entry name" value="Glu/Gln-tRNA-synth_Ib_cat-dom"/>
</dbReference>
<dbReference type="InterPro" id="IPR000924">
    <property type="entry name" value="Glu/Gln-tRNA-synth"/>
</dbReference>
<evidence type="ECO:0000256" key="2">
    <source>
        <dbReference type="ARBA" id="ARBA00022598"/>
    </source>
</evidence>
<evidence type="ECO:0000259" key="8">
    <source>
        <dbReference type="Pfam" id="PF00749"/>
    </source>
</evidence>
<keyword evidence="2 7" id="KW-0436">Ligase</keyword>
<evidence type="ECO:0000256" key="1">
    <source>
        <dbReference type="ARBA" id="ARBA00007894"/>
    </source>
</evidence>
<name>A0ABT0YCM6_9ACTN</name>
<dbReference type="PANTHER" id="PTHR43311:SF2">
    <property type="entry name" value="GLUTAMATE--TRNA LIGASE, MITOCHONDRIAL-RELATED"/>
    <property type="match status" value="1"/>
</dbReference>
<dbReference type="InterPro" id="IPR008925">
    <property type="entry name" value="aa_tRNA-synth_I_cd-bd_sf"/>
</dbReference>
<evidence type="ECO:0000256" key="7">
    <source>
        <dbReference type="RuleBase" id="RU363037"/>
    </source>
</evidence>
<evidence type="ECO:0000256" key="6">
    <source>
        <dbReference type="ARBA" id="ARBA00023146"/>
    </source>
</evidence>
<dbReference type="SUPFAM" id="SSF48163">
    <property type="entry name" value="An anticodon-binding domain of class I aminoacyl-tRNA synthetases"/>
    <property type="match status" value="1"/>
</dbReference>
<evidence type="ECO:0000256" key="3">
    <source>
        <dbReference type="ARBA" id="ARBA00022741"/>
    </source>
</evidence>
<keyword evidence="3 7" id="KW-0547">Nucleotide-binding</keyword>
<dbReference type="Pfam" id="PF00749">
    <property type="entry name" value="tRNA-synt_1c"/>
    <property type="match status" value="1"/>
</dbReference>
<comment type="similarity">
    <text evidence="1">Belongs to the class-I aminoacyl-tRNA synthetase family. Glutamate--tRNA ligase type 1 subfamily.</text>
</comment>
<sequence length="549" mass="60897">MPSVSFVDSLFPADLPEPSHWEQRYPPRGLPPDAMVTRFCPSPTGPLHIGGIYVALIDRSLADAARGRYLLRVEDTDQAREVPGVRDQFERAFTYFGLPPDESDVIGGAYGPYLQSRRAEIYLSYVRDLMRRGHAYLCFATREELAEQTAAQQAAKVPTGYYGRWAIWRDAPQSKVGEALAVGRPYVVRFRSEVAPGERISYVDAIRGRIEFDANRNDVVILKSSDQPLPLPTYHLAHTVDDHLMRVNLVLRADEWLSSVPLHLQLFDALGFDRLQYAHIAPLLKLDRGNKRKLSKRKDPEASVDFYLRAGYPPEPVLAYLRGLINGRLADIPEAEALAAPIRLDECGVSGSLVDMVKLEGISADHVAAMSGVEILAAVTEWARQYDPELAEVLAAEPDLAVRALAVERDGVDKPRKDLRKWSDFRAVYGFFFPQLFTPVTSLHGGPLENLPAEVVRAMADSFSATYQPLPDAQEWFGQIRSLAAENGFAATPKEHKARPDLYHGSIREASQIIRVALTGSTRSPDLYAVASAMGPAEVRRRVAALAAT</sequence>
<dbReference type="InterPro" id="IPR001412">
    <property type="entry name" value="aa-tRNA-synth_I_CS"/>
</dbReference>
<dbReference type="PANTHER" id="PTHR43311">
    <property type="entry name" value="GLUTAMATE--TRNA LIGASE"/>
    <property type="match status" value="1"/>
</dbReference>
<protein>
    <submittedName>
        <fullName evidence="10">Glutamate--tRNA ligase family protein</fullName>
    </submittedName>
</protein>
<dbReference type="RefSeq" id="WP_251803249.1">
    <property type="nucleotide sequence ID" value="NZ_JAMQOL010000060.1"/>
</dbReference>
<dbReference type="EMBL" id="JAMQOL010000060">
    <property type="protein sequence ID" value="MCM4083550.1"/>
    <property type="molecule type" value="Genomic_DNA"/>
</dbReference>
<dbReference type="InterPro" id="IPR049940">
    <property type="entry name" value="GluQ/Sye"/>
</dbReference>
<evidence type="ECO:0000259" key="9">
    <source>
        <dbReference type="Pfam" id="PF19269"/>
    </source>
</evidence>
<evidence type="ECO:0000256" key="5">
    <source>
        <dbReference type="ARBA" id="ARBA00022917"/>
    </source>
</evidence>
<keyword evidence="6 7" id="KW-0030">Aminoacyl-tRNA synthetase</keyword>
<organism evidence="10 11">
    <name type="scientific">Paractinoplanes hotanensis</name>
    <dbReference type="NCBI Taxonomy" id="2906497"/>
    <lineage>
        <taxon>Bacteria</taxon>
        <taxon>Bacillati</taxon>
        <taxon>Actinomycetota</taxon>
        <taxon>Actinomycetes</taxon>
        <taxon>Micromonosporales</taxon>
        <taxon>Micromonosporaceae</taxon>
        <taxon>Paractinoplanes</taxon>
    </lineage>
</organism>
<keyword evidence="5 7" id="KW-0648">Protein biosynthesis</keyword>
<evidence type="ECO:0000313" key="11">
    <source>
        <dbReference type="Proteomes" id="UP001523216"/>
    </source>
</evidence>
<dbReference type="SUPFAM" id="SSF52374">
    <property type="entry name" value="Nucleotidylyl transferase"/>
    <property type="match status" value="1"/>
</dbReference>
<proteinExistence type="inferred from homology"/>
<feature type="domain" description="Glutamyl/glutaminyl-tRNA synthetase class Ib catalytic" evidence="8">
    <location>
        <begin position="35"/>
        <end position="322"/>
    </location>
</feature>
<evidence type="ECO:0000256" key="4">
    <source>
        <dbReference type="ARBA" id="ARBA00022840"/>
    </source>
</evidence>
<comment type="caution">
    <text evidence="10">The sequence shown here is derived from an EMBL/GenBank/DDBJ whole genome shotgun (WGS) entry which is preliminary data.</text>
</comment>
<dbReference type="InterPro" id="IPR014729">
    <property type="entry name" value="Rossmann-like_a/b/a_fold"/>
</dbReference>
<evidence type="ECO:0000313" key="10">
    <source>
        <dbReference type="EMBL" id="MCM4083550.1"/>
    </source>
</evidence>